<dbReference type="PANTHER" id="PTHR45566">
    <property type="entry name" value="HTH-TYPE TRANSCRIPTIONAL REGULATOR YHJB-RELATED"/>
    <property type="match status" value="1"/>
</dbReference>
<feature type="modified residue" description="4-aspartylphosphate" evidence="3">
    <location>
        <position position="653"/>
    </location>
</feature>
<feature type="compositionally biased region" description="Basic residues" evidence="4">
    <location>
        <begin position="553"/>
        <end position="583"/>
    </location>
</feature>
<feature type="transmembrane region" description="Helical" evidence="5">
    <location>
        <begin position="77"/>
        <end position="96"/>
    </location>
</feature>
<feature type="transmembrane region" description="Helical" evidence="5">
    <location>
        <begin position="180"/>
        <end position="199"/>
    </location>
</feature>
<dbReference type="HOGENOM" id="CLU_346421_0_0_11"/>
<dbReference type="InterPro" id="IPR016032">
    <property type="entry name" value="Sig_transdc_resp-reg_C-effctor"/>
</dbReference>
<keyword evidence="8" id="KW-1185">Reference proteome</keyword>
<evidence type="ECO:0000313" key="8">
    <source>
        <dbReference type="Proteomes" id="UP000002218"/>
    </source>
</evidence>
<protein>
    <submittedName>
        <fullName evidence="7">Two component transcriptional regulator, LuxR family</fullName>
    </submittedName>
</protein>
<dbReference type="InterPro" id="IPR000792">
    <property type="entry name" value="Tscrpt_reg_LuxR_C"/>
</dbReference>
<feature type="transmembrane region" description="Helical" evidence="5">
    <location>
        <begin position="244"/>
        <end position="264"/>
    </location>
</feature>
<feature type="compositionally biased region" description="Basic residues" evidence="4">
    <location>
        <begin position="513"/>
        <end position="523"/>
    </location>
</feature>
<sequence precursor="true">MSVSRPDRGGAARADPARPRHLLLALGAFCAVLVLTHTAMLAAAQWDAATIVLWESTLALFFASGLIALWRQPHNPFGALLLLAGLAQWCAGLQTVPVAGLAAIGSLTKTLPLAVTVHVILAFPTGRVAPGLARFTVVLAYVTSTVLEVPSMVLAGSSSLRLVQTEPTAVLDAAVLGQRLTGLTCLGLAMSVLAIRLVRMKRTGQTQLGPFVLYAFACLVGLTVTLIARLIGPLAGTGLLERTGPVQALLVAALPVVFLFGVLTGSFGRTGELREFLEGMSDRTMTPEELDGAVSRAIGVPGSRVVYRADGVGDGGFGDGEAEYVDATGTPVPPDPAHEALFPIRHDGAAVGAVGYRPGAQVDPRLLEAVADASALVISHQRTLASLRAVLLDLRRTERALRLSRRRIAVAGDPGTAPHRPRPARRGAAARDQPRPARPADPARAGPGRDGRLGRGPAHRGDHPAGRGAQPDRGHHAGPAGRAGHRLRGAGPGRPQHRAGRRAGARPAASAARRAREHRLLRRQRGDRQHRQVRAGIDDPDRAHHDRAGRGRRDLRRRHRRSRARVGHRTGRAARPGGRVRRHPERDLAAGRRHASADDDPMRIALAEDEGLFRQGLSSLLTAGGHQVVLSAADAQQLAEQVQQTAPDLVITDIRMPPTYTGEGFQAAKDIRRRMPDVAIVLLSHHVDAQGTIELLAAGRHRIGYLLKQRVLDFGMFNGVLERVQAGESVIDPEVVSEALAVRRRRHPVDSLTPRRLDVLSLMAQGYSNARIARELVVTEAAVARNIGLIFDTLDLPPDPNIHRRVQAVLEYLNQ</sequence>
<feature type="transmembrane region" description="Helical" evidence="5">
    <location>
        <begin position="135"/>
        <end position="160"/>
    </location>
</feature>
<dbReference type="Pfam" id="PF00196">
    <property type="entry name" value="GerE"/>
    <property type="match status" value="1"/>
</dbReference>
<feature type="transmembrane region" description="Helical" evidence="5">
    <location>
        <begin position="211"/>
        <end position="232"/>
    </location>
</feature>
<dbReference type="PROSITE" id="PS50110">
    <property type="entry name" value="RESPONSE_REGULATORY"/>
    <property type="match status" value="1"/>
</dbReference>
<dbReference type="PANTHER" id="PTHR45566:SF2">
    <property type="entry name" value="NARL SUBFAMILY"/>
    <property type="match status" value="1"/>
</dbReference>
<dbReference type="SUPFAM" id="SSF52172">
    <property type="entry name" value="CheY-like"/>
    <property type="match status" value="1"/>
</dbReference>
<dbReference type="InterPro" id="IPR011006">
    <property type="entry name" value="CheY-like_superfamily"/>
</dbReference>
<dbReference type="eggNOG" id="COG2197">
    <property type="taxonomic scope" value="Bacteria"/>
</dbReference>
<dbReference type="GO" id="GO:0006355">
    <property type="term" value="P:regulation of DNA-templated transcription"/>
    <property type="evidence" value="ECO:0007669"/>
    <property type="project" value="InterPro"/>
</dbReference>
<dbReference type="STRING" id="479431.Namu_3029"/>
<dbReference type="InterPro" id="IPR051015">
    <property type="entry name" value="EvgA-like"/>
</dbReference>
<proteinExistence type="predicted"/>
<dbReference type="CDD" id="cd17535">
    <property type="entry name" value="REC_NarL-like"/>
    <property type="match status" value="1"/>
</dbReference>
<reference evidence="7 8" key="2">
    <citation type="journal article" date="2010" name="Stand. Genomic Sci.">
        <title>Complete genome sequence of Nakamurella multipartita type strain (Y-104).</title>
        <authorList>
            <person name="Tice H."/>
            <person name="Mayilraj S."/>
            <person name="Sims D."/>
            <person name="Lapidus A."/>
            <person name="Nolan M."/>
            <person name="Lucas S."/>
            <person name="Glavina Del Rio T."/>
            <person name="Copeland A."/>
            <person name="Cheng J.F."/>
            <person name="Meincke L."/>
            <person name="Bruce D."/>
            <person name="Goodwin L."/>
            <person name="Pitluck S."/>
            <person name="Ivanova N."/>
            <person name="Mavromatis K."/>
            <person name="Ovchinnikova G."/>
            <person name="Pati A."/>
            <person name="Chen A."/>
            <person name="Palaniappan K."/>
            <person name="Land M."/>
            <person name="Hauser L."/>
            <person name="Chang Y.J."/>
            <person name="Jeffries C.D."/>
            <person name="Detter J.C."/>
            <person name="Brettin T."/>
            <person name="Rohde M."/>
            <person name="Goker M."/>
            <person name="Bristow J."/>
            <person name="Eisen J.A."/>
            <person name="Markowitz V."/>
            <person name="Hugenholtz P."/>
            <person name="Kyrpides N.C."/>
            <person name="Klenk H.P."/>
            <person name="Chen F."/>
        </authorList>
    </citation>
    <scope>NUCLEOTIDE SEQUENCE [LARGE SCALE GENOMIC DNA]</scope>
    <source>
        <strain evidence="8">ATCC 700099 / DSM 44233 / CIP 104796 / JCM 9543 / NBRC 105858 / Y-104</strain>
    </source>
</reference>
<evidence type="ECO:0000256" key="4">
    <source>
        <dbReference type="SAM" id="MobiDB-lite"/>
    </source>
</evidence>
<keyword evidence="1 3" id="KW-0597">Phosphoprotein</keyword>
<keyword evidence="2" id="KW-0238">DNA-binding</keyword>
<feature type="domain" description="Response regulatory" evidence="6">
    <location>
        <begin position="603"/>
        <end position="723"/>
    </location>
</feature>
<gene>
    <name evidence="7" type="ordered locus">Namu_3029</name>
</gene>
<feature type="compositionally biased region" description="Basic and acidic residues" evidence="4">
    <location>
        <begin position="584"/>
        <end position="597"/>
    </location>
</feature>
<feature type="region of interest" description="Disordered" evidence="4">
    <location>
        <begin position="409"/>
        <end position="597"/>
    </location>
</feature>
<dbReference type="EMBL" id="CP001737">
    <property type="protein sequence ID" value="ACV79366.1"/>
    <property type="molecule type" value="Genomic_DNA"/>
</dbReference>
<feature type="transmembrane region" description="Helical" evidence="5">
    <location>
        <begin position="21"/>
        <end position="45"/>
    </location>
</feature>
<evidence type="ECO:0000256" key="3">
    <source>
        <dbReference type="PROSITE-ProRule" id="PRU00169"/>
    </source>
</evidence>
<dbReference type="GO" id="GO:0000160">
    <property type="term" value="P:phosphorelay signal transduction system"/>
    <property type="evidence" value="ECO:0007669"/>
    <property type="project" value="InterPro"/>
</dbReference>
<keyword evidence="5" id="KW-1133">Transmembrane helix</keyword>
<feature type="compositionally biased region" description="Basic and acidic residues" evidence="4">
    <location>
        <begin position="447"/>
        <end position="475"/>
    </location>
</feature>
<dbReference type="InterPro" id="IPR001789">
    <property type="entry name" value="Sig_transdc_resp-reg_receiver"/>
</dbReference>
<dbReference type="Pfam" id="PF00072">
    <property type="entry name" value="Response_reg"/>
    <property type="match status" value="1"/>
</dbReference>
<accession>C8XAW3</accession>
<reference evidence="8" key="1">
    <citation type="submission" date="2009-09" db="EMBL/GenBank/DDBJ databases">
        <title>The complete genome of Nakamurella multipartita DSM 44233.</title>
        <authorList>
            <consortium name="US DOE Joint Genome Institute (JGI-PGF)"/>
            <person name="Lucas S."/>
            <person name="Copeland A."/>
            <person name="Lapidus A."/>
            <person name="Glavina del Rio T."/>
            <person name="Dalin E."/>
            <person name="Tice H."/>
            <person name="Bruce D."/>
            <person name="Goodwin L."/>
            <person name="Pitluck S."/>
            <person name="Kyrpides N."/>
            <person name="Mavromatis K."/>
            <person name="Ivanova N."/>
            <person name="Ovchinnikova G."/>
            <person name="Sims D."/>
            <person name="Meincke L."/>
            <person name="Brettin T."/>
            <person name="Detter J.C."/>
            <person name="Han C."/>
            <person name="Larimer F."/>
            <person name="Land M."/>
            <person name="Hauser L."/>
            <person name="Markowitz V."/>
            <person name="Cheng J.-F."/>
            <person name="Hugenholtz P."/>
            <person name="Woyke T."/>
            <person name="Wu D."/>
            <person name="Klenk H.-P."/>
            <person name="Eisen J.A."/>
        </authorList>
    </citation>
    <scope>NUCLEOTIDE SEQUENCE [LARGE SCALE GENOMIC DNA]</scope>
    <source>
        <strain evidence="8">ATCC 700099 / DSM 44233 / CIP 104796 / JCM 9543 / NBRC 105858 / Y-104</strain>
    </source>
</reference>
<dbReference type="InParanoid" id="C8XAW3"/>
<keyword evidence="5" id="KW-0472">Membrane</keyword>
<evidence type="ECO:0000259" key="6">
    <source>
        <dbReference type="PROSITE" id="PS50110"/>
    </source>
</evidence>
<dbReference type="Gene3D" id="3.40.50.2300">
    <property type="match status" value="1"/>
</dbReference>
<dbReference type="KEGG" id="nml:Namu_3029"/>
<dbReference type="Proteomes" id="UP000002218">
    <property type="component" value="Chromosome"/>
</dbReference>
<dbReference type="SUPFAM" id="SSF46894">
    <property type="entry name" value="C-terminal effector domain of the bipartite response regulators"/>
    <property type="match status" value="1"/>
</dbReference>
<evidence type="ECO:0000256" key="1">
    <source>
        <dbReference type="ARBA" id="ARBA00022553"/>
    </source>
</evidence>
<dbReference type="SMART" id="SM00421">
    <property type="entry name" value="HTH_LUXR"/>
    <property type="match status" value="1"/>
</dbReference>
<name>C8XAW3_NAKMY</name>
<evidence type="ECO:0000313" key="7">
    <source>
        <dbReference type="EMBL" id="ACV79366.1"/>
    </source>
</evidence>
<keyword evidence="5" id="KW-0812">Transmembrane</keyword>
<dbReference type="AlphaFoldDB" id="C8XAW3"/>
<dbReference type="GO" id="GO:0003677">
    <property type="term" value="F:DNA binding"/>
    <property type="evidence" value="ECO:0007669"/>
    <property type="project" value="UniProtKB-KW"/>
</dbReference>
<organism evidence="7 8">
    <name type="scientific">Nakamurella multipartita (strain ATCC 700099 / DSM 44233 / CIP 104796 / JCM 9543 / NBRC 105858 / Y-104)</name>
    <name type="common">Microsphaera multipartita</name>
    <dbReference type="NCBI Taxonomy" id="479431"/>
    <lineage>
        <taxon>Bacteria</taxon>
        <taxon>Bacillati</taxon>
        <taxon>Actinomycetota</taxon>
        <taxon>Actinomycetes</taxon>
        <taxon>Nakamurellales</taxon>
        <taxon>Nakamurellaceae</taxon>
        <taxon>Nakamurella</taxon>
    </lineage>
</organism>
<feature type="transmembrane region" description="Helical" evidence="5">
    <location>
        <begin position="51"/>
        <end position="70"/>
    </location>
</feature>
<feature type="compositionally biased region" description="Basic and acidic residues" evidence="4">
    <location>
        <begin position="524"/>
        <end position="552"/>
    </location>
</feature>
<evidence type="ECO:0000256" key="5">
    <source>
        <dbReference type="SAM" id="Phobius"/>
    </source>
</evidence>
<dbReference type="InterPro" id="IPR058245">
    <property type="entry name" value="NreC/VraR/RcsB-like_REC"/>
</dbReference>
<feature type="compositionally biased region" description="Basic residues" evidence="4">
    <location>
        <begin position="495"/>
        <end position="504"/>
    </location>
</feature>
<dbReference type="SMART" id="SM00448">
    <property type="entry name" value="REC"/>
    <property type="match status" value="1"/>
</dbReference>
<evidence type="ECO:0000256" key="2">
    <source>
        <dbReference type="ARBA" id="ARBA00023125"/>
    </source>
</evidence>